<dbReference type="InterPro" id="IPR026682">
    <property type="entry name" value="AKT1S1"/>
</dbReference>
<evidence type="ECO:0000313" key="2">
    <source>
        <dbReference type="EMBL" id="KAK7486672.1"/>
    </source>
</evidence>
<dbReference type="PANTHER" id="PTHR21844">
    <property type="entry name" value="AKT1 SUBSTRATE 1 PROTEIN"/>
    <property type="match status" value="1"/>
</dbReference>
<evidence type="ECO:0000313" key="3">
    <source>
        <dbReference type="Proteomes" id="UP001519460"/>
    </source>
</evidence>
<protein>
    <submittedName>
        <fullName evidence="2">Uncharacterized protein</fullName>
    </submittedName>
</protein>
<organism evidence="2 3">
    <name type="scientific">Batillaria attramentaria</name>
    <dbReference type="NCBI Taxonomy" id="370345"/>
    <lineage>
        <taxon>Eukaryota</taxon>
        <taxon>Metazoa</taxon>
        <taxon>Spiralia</taxon>
        <taxon>Lophotrochozoa</taxon>
        <taxon>Mollusca</taxon>
        <taxon>Gastropoda</taxon>
        <taxon>Caenogastropoda</taxon>
        <taxon>Sorbeoconcha</taxon>
        <taxon>Cerithioidea</taxon>
        <taxon>Batillariidae</taxon>
        <taxon>Batillaria</taxon>
    </lineage>
</organism>
<accession>A0ABD0KI20</accession>
<proteinExistence type="predicted"/>
<feature type="compositionally biased region" description="Polar residues" evidence="1">
    <location>
        <begin position="176"/>
        <end position="185"/>
    </location>
</feature>
<keyword evidence="3" id="KW-1185">Reference proteome</keyword>
<name>A0ABD0KI20_9CAEN</name>
<evidence type="ECO:0000256" key="1">
    <source>
        <dbReference type="SAM" id="MobiDB-lite"/>
    </source>
</evidence>
<reference evidence="2 3" key="1">
    <citation type="journal article" date="2023" name="Sci. Data">
        <title>Genome assembly of the Korean intertidal mud-creeper Batillaria attramentaria.</title>
        <authorList>
            <person name="Patra A.K."/>
            <person name="Ho P.T."/>
            <person name="Jun S."/>
            <person name="Lee S.J."/>
            <person name="Kim Y."/>
            <person name="Won Y.J."/>
        </authorList>
    </citation>
    <scope>NUCLEOTIDE SEQUENCE [LARGE SCALE GENOMIC DNA]</scope>
    <source>
        <strain evidence="2">Wonlab-2016</strain>
    </source>
</reference>
<feature type="region of interest" description="Disordered" evidence="1">
    <location>
        <begin position="259"/>
        <end position="285"/>
    </location>
</feature>
<dbReference type="PANTHER" id="PTHR21844:SF2">
    <property type="entry name" value="PROLINE-RICH AKT1 SUBSTRATE 1"/>
    <property type="match status" value="1"/>
</dbReference>
<sequence>MLQKYGFLLKRDSFAGWTTFTCLNCKKKTHAINRELKTILVNKELECGDDALARLVGSKEFSPVFQIVLADREVFSSVPDPNAQSFESLQTQLSDVQHQMESFLLRQEAAMEERIRRFEEEQREKLAHLQAKAQEDKKKMISLILRRVEQPGPTGRAAKPRTPLTKSKSVLDDSATPRSQASQPISIGRVRSPARNLEPDIERDELFPIDGFDEDADSYGHSSSEEDDDVPAVTMGRREVTPKQELVYSASVPVNVPMGAWGNETRSDNMPDFDSDDENHPLDPDQIASNMAALAESIPDNNRYIFGDRPRPRLNTNNF</sequence>
<dbReference type="Proteomes" id="UP001519460">
    <property type="component" value="Unassembled WGS sequence"/>
</dbReference>
<dbReference type="Pfam" id="PF15798">
    <property type="entry name" value="PRAS"/>
    <property type="match status" value="1"/>
</dbReference>
<gene>
    <name evidence="2" type="ORF">BaRGS_00022073</name>
</gene>
<dbReference type="EMBL" id="JACVVK020000175">
    <property type="protein sequence ID" value="KAK7486672.1"/>
    <property type="molecule type" value="Genomic_DNA"/>
</dbReference>
<dbReference type="AlphaFoldDB" id="A0ABD0KI20"/>
<comment type="caution">
    <text evidence="2">The sequence shown here is derived from an EMBL/GenBank/DDBJ whole genome shotgun (WGS) entry which is preliminary data.</text>
</comment>
<feature type="region of interest" description="Disordered" evidence="1">
    <location>
        <begin position="146"/>
        <end position="198"/>
    </location>
</feature>